<name>A0A2T5FWK6_9SPHN</name>
<comment type="cofactor">
    <cofactor evidence="7">
        <name>Zn(2+)</name>
        <dbReference type="ChEBI" id="CHEBI:29105"/>
    </cofactor>
    <cofactor evidence="7">
        <name>Mg(2+)</name>
        <dbReference type="ChEBI" id="CHEBI:18420"/>
    </cofactor>
    <cofactor evidence="7">
        <name>Co(2+)</name>
        <dbReference type="ChEBI" id="CHEBI:48828"/>
    </cofactor>
    <text evidence="7">Binds 1 divalent metal cation per subunit. Can use ions such as Zn(2+), Mg(2+) or Co(2+).</text>
</comment>
<keyword evidence="7" id="KW-0862">Zinc</keyword>
<evidence type="ECO:0000313" key="8">
    <source>
        <dbReference type="EMBL" id="PTQ10156.1"/>
    </source>
</evidence>
<dbReference type="NCBIfam" id="TIGR00557">
    <property type="entry name" value="pdxA"/>
    <property type="match status" value="1"/>
</dbReference>
<dbReference type="GO" id="GO:0051287">
    <property type="term" value="F:NAD binding"/>
    <property type="evidence" value="ECO:0007669"/>
    <property type="project" value="InterPro"/>
</dbReference>
<sequence length="348" mass="36291">MRWSTIDEGAMSPAPAGPAIAPLAVALGDPAGIGPEIVARAWAARAAHGLRPFFAVGDIRSIEAVWDGPIARIFDPAEAATHFADALPLIQVEDAGPIVPGEPNMAGARCSLDALELAVGLARSGVAGGLVTGPVSKAQLYSIGFNHPGQTEFVAERCGVSRDNVVMMLAGPTLRAVPITTHVALRDVARLLSVDLIVAKARTTERGLIRNFGIERPRLAMAGFNPHAGESGALGREEIDIIAPALELLRAEGMNIIGPLAADTMFHPRARAEYDAALCLYHDQALIPLKTLHFDEGVNMTLGLPIVRTAPDHGTAFAIAGKNKAEPGAMIAAIALAGSCAETRCQPS</sequence>
<dbReference type="EMBL" id="NWBU01000010">
    <property type="protein sequence ID" value="PTQ10156.1"/>
    <property type="molecule type" value="Genomic_DNA"/>
</dbReference>
<protein>
    <recommendedName>
        <fullName evidence="7">4-hydroxythreonine-4-phosphate dehydrogenase</fullName>
        <ecNumber evidence="7">1.1.1.262</ecNumber>
    </recommendedName>
    <alternativeName>
        <fullName evidence="7">4-(phosphohydroxy)-L-threonine dehydrogenase</fullName>
    </alternativeName>
</protein>
<dbReference type="GO" id="GO:0008270">
    <property type="term" value="F:zinc ion binding"/>
    <property type="evidence" value="ECO:0007669"/>
    <property type="project" value="UniProtKB-UniRule"/>
</dbReference>
<proteinExistence type="inferred from homology"/>
<dbReference type="NCBIfam" id="NF003699">
    <property type="entry name" value="PRK05312.1"/>
    <property type="match status" value="1"/>
</dbReference>
<evidence type="ECO:0000256" key="2">
    <source>
        <dbReference type="ARBA" id="ARBA00022723"/>
    </source>
</evidence>
<keyword evidence="4 7" id="KW-0560">Oxidoreductase</keyword>
<keyword evidence="5 7" id="KW-0520">NAD</keyword>
<dbReference type="GO" id="GO:0005737">
    <property type="term" value="C:cytoplasm"/>
    <property type="evidence" value="ECO:0007669"/>
    <property type="project" value="UniProtKB-SubCell"/>
</dbReference>
<keyword evidence="7" id="KW-0460">Magnesium</keyword>
<comment type="caution">
    <text evidence="7">Lacks conserved residue(s) required for the propagation of feature annotation.</text>
</comment>
<comment type="subcellular location">
    <subcellularLocation>
        <location evidence="7">Cytoplasm</location>
    </subcellularLocation>
</comment>
<dbReference type="GO" id="GO:0042823">
    <property type="term" value="P:pyridoxal phosphate biosynthetic process"/>
    <property type="evidence" value="ECO:0007669"/>
    <property type="project" value="UniProtKB-UniRule"/>
</dbReference>
<evidence type="ECO:0000256" key="7">
    <source>
        <dbReference type="HAMAP-Rule" id="MF_00536"/>
    </source>
</evidence>
<comment type="miscellaneous">
    <text evidence="7">The active site is located at the dimer interface.</text>
</comment>
<feature type="binding site" evidence="7">
    <location>
        <position position="227"/>
    </location>
    <ligand>
        <name>a divalent metal cation</name>
        <dbReference type="ChEBI" id="CHEBI:60240"/>
        <note>ligand shared between dimeric partners</note>
    </ligand>
</feature>
<comment type="similarity">
    <text evidence="7">Belongs to the PdxA family.</text>
</comment>
<organism evidence="8 9">
    <name type="scientific">Sphingomonas oleivorans</name>
    <dbReference type="NCBI Taxonomy" id="1735121"/>
    <lineage>
        <taxon>Bacteria</taxon>
        <taxon>Pseudomonadati</taxon>
        <taxon>Pseudomonadota</taxon>
        <taxon>Alphaproteobacteria</taxon>
        <taxon>Sphingomonadales</taxon>
        <taxon>Sphingomonadaceae</taxon>
        <taxon>Sphingomonas</taxon>
    </lineage>
</organism>
<evidence type="ECO:0000313" key="9">
    <source>
        <dbReference type="Proteomes" id="UP000244162"/>
    </source>
</evidence>
<keyword evidence="6 7" id="KW-0664">Pyridoxine biosynthesis</keyword>
<evidence type="ECO:0000256" key="3">
    <source>
        <dbReference type="ARBA" id="ARBA00022857"/>
    </source>
</evidence>
<accession>A0A2T5FWK6</accession>
<keyword evidence="9" id="KW-1185">Reference proteome</keyword>
<dbReference type="InterPro" id="IPR005255">
    <property type="entry name" value="PdxA_fam"/>
</dbReference>
<keyword evidence="3 7" id="KW-0521">NADP</keyword>
<evidence type="ECO:0000256" key="4">
    <source>
        <dbReference type="ARBA" id="ARBA00023002"/>
    </source>
</evidence>
<dbReference type="Pfam" id="PF04166">
    <property type="entry name" value="PdxA"/>
    <property type="match status" value="1"/>
</dbReference>
<dbReference type="EC" id="1.1.1.262" evidence="7"/>
<feature type="binding site" evidence="7">
    <location>
        <position position="299"/>
    </location>
    <ligand>
        <name>substrate</name>
    </ligand>
</feature>
<comment type="pathway">
    <text evidence="7">Cofactor biosynthesis; pyridoxine 5'-phosphate biosynthesis; pyridoxine 5'-phosphate from D-erythrose 4-phosphate: step 4/5.</text>
</comment>
<comment type="subunit">
    <text evidence="7">Homodimer.</text>
</comment>
<feature type="binding site" evidence="7">
    <location>
        <position position="182"/>
    </location>
    <ligand>
        <name>a divalent metal cation</name>
        <dbReference type="ChEBI" id="CHEBI:60240"/>
        <note>ligand shared between dimeric partners</note>
    </ligand>
</feature>
<feature type="binding site" evidence="7">
    <location>
        <position position="151"/>
    </location>
    <ligand>
        <name>substrate</name>
    </ligand>
</feature>
<comment type="caution">
    <text evidence="8">The sequence shown here is derived from an EMBL/GenBank/DDBJ whole genome shotgun (WGS) entry which is preliminary data.</text>
</comment>
<dbReference type="GO" id="GO:0050897">
    <property type="term" value="F:cobalt ion binding"/>
    <property type="evidence" value="ECO:0007669"/>
    <property type="project" value="UniProtKB-UniRule"/>
</dbReference>
<dbReference type="UniPathway" id="UPA00244">
    <property type="reaction ID" value="UER00312"/>
</dbReference>
<dbReference type="HAMAP" id="MF_00536">
    <property type="entry name" value="PdxA"/>
    <property type="match status" value="1"/>
</dbReference>
<evidence type="ECO:0000256" key="1">
    <source>
        <dbReference type="ARBA" id="ARBA00022490"/>
    </source>
</evidence>
<dbReference type="PANTHER" id="PTHR30004:SF6">
    <property type="entry name" value="D-THREONATE 4-PHOSPHATE DEHYDROGENASE"/>
    <property type="match status" value="1"/>
</dbReference>
<dbReference type="OrthoDB" id="9801783at2"/>
<reference evidence="8 9" key="1">
    <citation type="submission" date="2017-09" db="EMBL/GenBank/DDBJ databases">
        <title>Sphingomonas panjinensis sp.nov., isolated from oil-contaminated soil.</title>
        <authorList>
            <person name="Wang L."/>
            <person name="Chen L."/>
        </authorList>
    </citation>
    <scope>NUCLEOTIDE SEQUENCE [LARGE SCALE GENOMIC DNA]</scope>
    <source>
        <strain evidence="8 9">FW-11</strain>
    </source>
</reference>
<keyword evidence="1 7" id="KW-0963">Cytoplasm</keyword>
<evidence type="ECO:0000256" key="6">
    <source>
        <dbReference type="ARBA" id="ARBA00023096"/>
    </source>
</evidence>
<dbReference type="Gene3D" id="3.40.718.10">
    <property type="entry name" value="Isopropylmalate Dehydrogenase"/>
    <property type="match status" value="1"/>
</dbReference>
<dbReference type="GO" id="GO:0000287">
    <property type="term" value="F:magnesium ion binding"/>
    <property type="evidence" value="ECO:0007669"/>
    <property type="project" value="UniProtKB-UniRule"/>
</dbReference>
<dbReference type="SUPFAM" id="SSF53659">
    <property type="entry name" value="Isocitrate/Isopropylmalate dehydrogenase-like"/>
    <property type="match status" value="1"/>
</dbReference>
<gene>
    <name evidence="7" type="primary">pdxA</name>
    <name evidence="8" type="ORF">CLG96_13595</name>
</gene>
<dbReference type="Proteomes" id="UP000244162">
    <property type="component" value="Unassembled WGS sequence"/>
</dbReference>
<feature type="binding site" evidence="7">
    <location>
        <position position="290"/>
    </location>
    <ligand>
        <name>substrate</name>
    </ligand>
</feature>
<comment type="function">
    <text evidence="7">Catalyzes the NAD(P)-dependent oxidation of 4-(phosphooxy)-L-threonine (HTP) into 2-amino-3-oxo-4-(phosphooxy)butyric acid which spontaneously decarboxylates to form 3-amino-2-oxopropyl phosphate (AHAP).</text>
</comment>
<feature type="binding site" evidence="7">
    <location>
        <position position="282"/>
    </location>
    <ligand>
        <name>a divalent metal cation</name>
        <dbReference type="ChEBI" id="CHEBI:60240"/>
        <note>ligand shared between dimeric partners</note>
    </ligand>
</feature>
<dbReference type="InterPro" id="IPR037510">
    <property type="entry name" value="PdxA"/>
</dbReference>
<dbReference type="GO" id="GO:0050570">
    <property type="term" value="F:4-hydroxythreonine-4-phosphate dehydrogenase activity"/>
    <property type="evidence" value="ECO:0007669"/>
    <property type="project" value="UniProtKB-UniRule"/>
</dbReference>
<dbReference type="AlphaFoldDB" id="A0A2T5FWK6"/>
<keyword evidence="2 7" id="KW-0479">Metal-binding</keyword>
<feature type="binding site" evidence="7">
    <location>
        <position position="308"/>
    </location>
    <ligand>
        <name>substrate</name>
    </ligand>
</feature>
<comment type="catalytic activity">
    <reaction evidence="7">
        <text>4-(phosphooxy)-L-threonine + NAD(+) = 3-amino-2-oxopropyl phosphate + CO2 + NADH</text>
        <dbReference type="Rhea" id="RHEA:32275"/>
        <dbReference type="ChEBI" id="CHEBI:16526"/>
        <dbReference type="ChEBI" id="CHEBI:57279"/>
        <dbReference type="ChEBI" id="CHEBI:57540"/>
        <dbReference type="ChEBI" id="CHEBI:57945"/>
        <dbReference type="ChEBI" id="CHEBI:58452"/>
        <dbReference type="EC" id="1.1.1.262"/>
    </reaction>
</comment>
<evidence type="ECO:0000256" key="5">
    <source>
        <dbReference type="ARBA" id="ARBA00023027"/>
    </source>
</evidence>
<keyword evidence="7" id="KW-0170">Cobalt</keyword>
<dbReference type="PANTHER" id="PTHR30004">
    <property type="entry name" value="4-HYDROXYTHREONINE-4-PHOSPHATE DEHYDROGENASE"/>
    <property type="match status" value="1"/>
</dbReference>
<dbReference type="GO" id="GO:0008615">
    <property type="term" value="P:pyridoxine biosynthetic process"/>
    <property type="evidence" value="ECO:0007669"/>
    <property type="project" value="UniProtKB-UniRule"/>
</dbReference>